<dbReference type="EMBL" id="ANOF01000134">
    <property type="protein sequence ID" value="EMI25197.1"/>
    <property type="molecule type" value="Genomic_DNA"/>
</dbReference>
<keyword evidence="1" id="KW-0472">Membrane</keyword>
<accession>M5SC04</accession>
<feature type="transmembrane region" description="Helical" evidence="1">
    <location>
        <begin position="80"/>
        <end position="99"/>
    </location>
</feature>
<feature type="transmembrane region" description="Helical" evidence="1">
    <location>
        <begin position="267"/>
        <end position="291"/>
    </location>
</feature>
<keyword evidence="1" id="KW-1133">Transmembrane helix</keyword>
<evidence type="ECO:0000313" key="2">
    <source>
        <dbReference type="EMBL" id="EMI25197.1"/>
    </source>
</evidence>
<evidence type="ECO:0000256" key="1">
    <source>
        <dbReference type="SAM" id="Phobius"/>
    </source>
</evidence>
<organism evidence="2 3">
    <name type="scientific">Rhodopirellula europaea SH398</name>
    <dbReference type="NCBI Taxonomy" id="1263868"/>
    <lineage>
        <taxon>Bacteria</taxon>
        <taxon>Pseudomonadati</taxon>
        <taxon>Planctomycetota</taxon>
        <taxon>Planctomycetia</taxon>
        <taxon>Pirellulales</taxon>
        <taxon>Pirellulaceae</taxon>
        <taxon>Rhodopirellula</taxon>
    </lineage>
</organism>
<feature type="transmembrane region" description="Helical" evidence="1">
    <location>
        <begin position="159"/>
        <end position="180"/>
    </location>
</feature>
<gene>
    <name evidence="2" type="ORF">RESH_04221</name>
</gene>
<feature type="transmembrane region" description="Helical" evidence="1">
    <location>
        <begin position="240"/>
        <end position="260"/>
    </location>
</feature>
<dbReference type="PATRIC" id="fig|1263868.3.peg.4579"/>
<reference evidence="2 3" key="1">
    <citation type="journal article" date="2013" name="Mar. Genomics">
        <title>Expression of sulfatases in Rhodopirellula baltica and the diversity of sulfatases in the genus Rhodopirellula.</title>
        <authorList>
            <person name="Wegner C.E."/>
            <person name="Richter-Heitmann T."/>
            <person name="Klindworth A."/>
            <person name="Klockow C."/>
            <person name="Richter M."/>
            <person name="Achstetter T."/>
            <person name="Glockner F.O."/>
            <person name="Harder J."/>
        </authorList>
    </citation>
    <scope>NUCLEOTIDE SEQUENCE [LARGE SCALE GENOMIC DNA]</scope>
    <source>
        <strain evidence="2 3">SH398</strain>
    </source>
</reference>
<feature type="transmembrane region" description="Helical" evidence="1">
    <location>
        <begin position="49"/>
        <end position="68"/>
    </location>
</feature>
<comment type="caution">
    <text evidence="2">The sequence shown here is derived from an EMBL/GenBank/DDBJ whole genome shotgun (WGS) entry which is preliminary data.</text>
</comment>
<protein>
    <submittedName>
        <fullName evidence="2">Membrane protein</fullName>
    </submittedName>
</protein>
<name>M5SC04_9BACT</name>
<dbReference type="AlphaFoldDB" id="M5SC04"/>
<sequence length="373" mass="41307">MNRSRVSSVLAMVNFFDATRLRVAFCRRPNETHVVGLHRKYAWAVVRRVLFVSVLLLIGVVTVSLFHYAQTPNTPGLSPVGIFAWGMDSIGTVLAIWLVTRANIWRSCNGLLRVVTYIVAFAYGRMLFSATQDWLNASEAIFRFPGSKLEDYARPALDLLSLMMFTWLLTPVVIFSEAVLSHSDEESKRGKRSGGFSISGLIGFTTAAALAIVWIRFLTSNLAPQTAYSHLSPTDAIREWIGTYLPFTIPPLIAATVILYGLTKRWWLALLAVGCAIVLDGVGTNIVAFAVQNITGEQQGGILGGSHIDRWLYVCGRSLTTCCAFSTARLMGVRPIFGNCEAQNIATEPISCYVGFIVWQYIRFGAYVQRSHF</sequence>
<feature type="transmembrane region" description="Helical" evidence="1">
    <location>
        <begin position="201"/>
        <end position="220"/>
    </location>
</feature>
<feature type="transmembrane region" description="Helical" evidence="1">
    <location>
        <begin position="111"/>
        <end position="128"/>
    </location>
</feature>
<evidence type="ECO:0000313" key="3">
    <source>
        <dbReference type="Proteomes" id="UP000011996"/>
    </source>
</evidence>
<keyword evidence="1" id="KW-0812">Transmembrane</keyword>
<proteinExistence type="predicted"/>
<dbReference type="Proteomes" id="UP000011996">
    <property type="component" value="Unassembled WGS sequence"/>
</dbReference>